<reference evidence="1 2" key="1">
    <citation type="submission" date="2019-08" db="EMBL/GenBank/DDBJ databases">
        <title>Whole genome of Aphis craccivora.</title>
        <authorList>
            <person name="Voronova N.V."/>
            <person name="Shulinski R.S."/>
            <person name="Bandarenka Y.V."/>
            <person name="Zhorov D.G."/>
            <person name="Warner D."/>
        </authorList>
    </citation>
    <scope>NUCLEOTIDE SEQUENCE [LARGE SCALE GENOMIC DNA]</scope>
    <source>
        <strain evidence="1">180601</strain>
        <tissue evidence="1">Whole Body</tissue>
    </source>
</reference>
<feature type="non-terminal residue" evidence="1">
    <location>
        <position position="543"/>
    </location>
</feature>
<proteinExistence type="predicted"/>
<protein>
    <submittedName>
        <fullName evidence="1">Uncharacterized protein</fullName>
    </submittedName>
</protein>
<dbReference type="PANTHER" id="PTHR10773">
    <property type="entry name" value="DNA-DIRECTED RNA POLYMERASES I, II, AND III SUBUNIT RPABC2"/>
    <property type="match status" value="1"/>
</dbReference>
<name>A0A6G0VZU7_APHCR</name>
<organism evidence="1 2">
    <name type="scientific">Aphis craccivora</name>
    <name type="common">Cowpea aphid</name>
    <dbReference type="NCBI Taxonomy" id="307492"/>
    <lineage>
        <taxon>Eukaryota</taxon>
        <taxon>Metazoa</taxon>
        <taxon>Ecdysozoa</taxon>
        <taxon>Arthropoda</taxon>
        <taxon>Hexapoda</taxon>
        <taxon>Insecta</taxon>
        <taxon>Pterygota</taxon>
        <taxon>Neoptera</taxon>
        <taxon>Paraneoptera</taxon>
        <taxon>Hemiptera</taxon>
        <taxon>Sternorrhyncha</taxon>
        <taxon>Aphidomorpha</taxon>
        <taxon>Aphidoidea</taxon>
        <taxon>Aphididae</taxon>
        <taxon>Aphidini</taxon>
        <taxon>Aphis</taxon>
        <taxon>Aphis</taxon>
    </lineage>
</organism>
<dbReference type="EMBL" id="VUJU01010874">
    <property type="protein sequence ID" value="KAF0712606.1"/>
    <property type="molecule type" value="Genomic_DNA"/>
</dbReference>
<sequence>AFEPKRLTYSNVTNLSAIENNDYLQEKVQTWLNNNPTINETNNCFTVNNTLTDMEKLDKDCQIYNDSDNCLDLNNIEFLIDSENITDSNIILNNEILFETVHNTELSSNINQPQIIVVVPQIEVNNTTTANTEQTDRRKINETKTNSIDRNIVKYCIPTKEGKIPVCASVFSSISSIFRKRLNIIAHNFQLDLCSPKEKLGGKHENQIDQQVTESIIEHITLFKAKKAIIQEQETGRSYLPPGLSVSKMFLLWKNKMVVNNLPVSSFSKYYSIFTNNFNLGFSHPRPDVCSFCTEEEIKIKNTIDEKTKSDLIENLSSHKQRSKVFHKLMKQTDNKSIINISFDMMQNQPLPKLSVTDTFYSRQVCGRGPNEVASALINFLEMIDTKFQSQNNPPTIINLFSDSCSAQNKNQYVKIALLHFINFKAKIIKEINHYFPVREHSYIPPDQDYSIMDYKEATKKIIKKTEFKSTKQKCFSYIQGKKTVGISQTYKGKPTKDDVIRLLKYFNIPPDAKDFYNNILNDEVTADEDCQEYEEDNFNKLL</sequence>
<evidence type="ECO:0000313" key="2">
    <source>
        <dbReference type="Proteomes" id="UP000478052"/>
    </source>
</evidence>
<dbReference type="OrthoDB" id="7947180at2759"/>
<dbReference type="AlphaFoldDB" id="A0A6G0VZU7"/>
<feature type="non-terminal residue" evidence="1">
    <location>
        <position position="1"/>
    </location>
</feature>
<dbReference type="Proteomes" id="UP000478052">
    <property type="component" value="Unassembled WGS sequence"/>
</dbReference>
<comment type="caution">
    <text evidence="1">The sequence shown here is derived from an EMBL/GenBank/DDBJ whole genome shotgun (WGS) entry which is preliminary data.</text>
</comment>
<keyword evidence="2" id="KW-1185">Reference proteome</keyword>
<accession>A0A6G0VZU7</accession>
<gene>
    <name evidence="1" type="ORF">FWK35_00032493</name>
</gene>
<dbReference type="PANTHER" id="PTHR10773:SF19">
    <property type="match status" value="1"/>
</dbReference>
<evidence type="ECO:0000313" key="1">
    <source>
        <dbReference type="EMBL" id="KAF0712606.1"/>
    </source>
</evidence>